<name>A0A480B3U3_9FIRM</name>
<organism evidence="2 3">
    <name type="scientific">Veillonella tobetsuensis</name>
    <dbReference type="NCBI Taxonomy" id="1110546"/>
    <lineage>
        <taxon>Bacteria</taxon>
        <taxon>Bacillati</taxon>
        <taxon>Bacillota</taxon>
        <taxon>Negativicutes</taxon>
        <taxon>Veillonellales</taxon>
        <taxon>Veillonellaceae</taxon>
        <taxon>Veillonella</taxon>
    </lineage>
</organism>
<evidence type="ECO:0000313" key="2">
    <source>
        <dbReference type="EMBL" id="GCL66947.1"/>
    </source>
</evidence>
<gene>
    <name evidence="2" type="ORF">PAGU1578_05680</name>
</gene>
<dbReference type="EMBL" id="BJCQ01000012">
    <property type="protein sequence ID" value="GCL66947.1"/>
    <property type="molecule type" value="Genomic_DNA"/>
</dbReference>
<sequence length="332" mass="39218">MPKPFQTHNQQLKMLRNRNILISNGSKAKAILIRENYYQLINGYKHIFLDLVESKKRQDDYYKNGTTFEQIYALYEFDRNLRNILMKYILMTENSIKSKIAYQFSSEHPKEAFSYFNINNYRDTDHQKTTSLIAELSSVTKKNTDSLTKSGPFYHYFNEHKELPLWVLITKLTLGQTCSLLYNLKESTQIEILKAVLYEFKNNSNNIAASKIIHQNYLKDFISAINCIKAFRNVCAHEDRLYDYYAKNKNGKPIQTSFFYIGISTPAFQGGIFDIILLLRLFLTKRDYKQLLRRLLDELNKLESELPSSLFSEVTRKMKLPKNWTTELYKFI</sequence>
<dbReference type="InterPro" id="IPR011664">
    <property type="entry name" value="Abi_system_AbiD/AbiF-like"/>
</dbReference>
<evidence type="ECO:0000313" key="3">
    <source>
        <dbReference type="Proteomes" id="UP000300381"/>
    </source>
</evidence>
<feature type="transmembrane region" description="Helical" evidence="1">
    <location>
        <begin position="258"/>
        <end position="283"/>
    </location>
</feature>
<dbReference type="RefSeq" id="WP_137660523.1">
    <property type="nucleotide sequence ID" value="NZ_BJCQ01000012.1"/>
</dbReference>
<reference evidence="2 3" key="1">
    <citation type="submission" date="2019-03" db="EMBL/GenBank/DDBJ databases">
        <title>Draft genome sequences of two Veillonella tobetsuensis clinical isolates from intraoperative bronchial fluids of elderly patients with pulmonary carcinoma.</title>
        <authorList>
            <person name="Akiyama T."/>
        </authorList>
    </citation>
    <scope>NUCLEOTIDE SEQUENCE [LARGE SCALE GENOMIC DNA]</scope>
    <source>
        <strain evidence="2 3">PAGU 1578</strain>
    </source>
</reference>
<dbReference type="AlphaFoldDB" id="A0A480B3U3"/>
<proteinExistence type="predicted"/>
<comment type="caution">
    <text evidence="2">The sequence shown here is derived from an EMBL/GenBank/DDBJ whole genome shotgun (WGS) entry which is preliminary data.</text>
</comment>
<keyword evidence="1" id="KW-0812">Transmembrane</keyword>
<evidence type="ECO:0008006" key="4">
    <source>
        <dbReference type="Google" id="ProtNLM"/>
    </source>
</evidence>
<keyword evidence="1" id="KW-1133">Transmembrane helix</keyword>
<keyword evidence="1" id="KW-0472">Membrane</keyword>
<dbReference type="Pfam" id="PF07751">
    <property type="entry name" value="Abi_2"/>
    <property type="match status" value="1"/>
</dbReference>
<protein>
    <recommendedName>
        <fullName evidence="4">Abi family protein</fullName>
    </recommendedName>
</protein>
<evidence type="ECO:0000256" key="1">
    <source>
        <dbReference type="SAM" id="Phobius"/>
    </source>
</evidence>
<dbReference type="Proteomes" id="UP000300381">
    <property type="component" value="Unassembled WGS sequence"/>
</dbReference>
<accession>A0A480B3U3</accession>